<feature type="transmembrane region" description="Helical" evidence="7">
    <location>
        <begin position="42"/>
        <end position="65"/>
    </location>
</feature>
<dbReference type="InterPro" id="IPR036259">
    <property type="entry name" value="MFS_trans_sf"/>
</dbReference>
<accession>A0A2B9DGY9</accession>
<dbReference type="InterPro" id="IPR050171">
    <property type="entry name" value="MFS_Transporters"/>
</dbReference>
<dbReference type="PANTHER" id="PTHR23517">
    <property type="entry name" value="RESISTANCE PROTEIN MDTM, PUTATIVE-RELATED-RELATED"/>
    <property type="match status" value="1"/>
</dbReference>
<feature type="domain" description="Major facilitator superfamily (MFS) profile" evidence="8">
    <location>
        <begin position="6"/>
        <end position="86"/>
    </location>
</feature>
<dbReference type="EMBL" id="NUHO01000306">
    <property type="protein sequence ID" value="PGM86319.1"/>
    <property type="molecule type" value="Genomic_DNA"/>
</dbReference>
<evidence type="ECO:0000313" key="9">
    <source>
        <dbReference type="EMBL" id="PGM86319.1"/>
    </source>
</evidence>
<keyword evidence="6 7" id="KW-0472">Membrane</keyword>
<evidence type="ECO:0000256" key="6">
    <source>
        <dbReference type="ARBA" id="ARBA00023136"/>
    </source>
</evidence>
<keyword evidence="5 7" id="KW-1133">Transmembrane helix</keyword>
<dbReference type="AlphaFoldDB" id="A0A2B9DGY9"/>
<keyword evidence="4 7" id="KW-0812">Transmembrane</keyword>
<dbReference type="Pfam" id="PF07690">
    <property type="entry name" value="MFS_1"/>
    <property type="match status" value="1"/>
</dbReference>
<dbReference type="InterPro" id="IPR011701">
    <property type="entry name" value="MFS"/>
</dbReference>
<protein>
    <submittedName>
        <fullName evidence="9">MFS transporter</fullName>
    </submittedName>
</protein>
<evidence type="ECO:0000256" key="3">
    <source>
        <dbReference type="ARBA" id="ARBA00022475"/>
    </source>
</evidence>
<evidence type="ECO:0000259" key="8">
    <source>
        <dbReference type="PROSITE" id="PS50850"/>
    </source>
</evidence>
<keyword evidence="2" id="KW-0813">Transport</keyword>
<dbReference type="InterPro" id="IPR020846">
    <property type="entry name" value="MFS_dom"/>
</dbReference>
<dbReference type="SUPFAM" id="SSF103473">
    <property type="entry name" value="MFS general substrate transporter"/>
    <property type="match status" value="1"/>
</dbReference>
<evidence type="ECO:0000256" key="1">
    <source>
        <dbReference type="ARBA" id="ARBA00004651"/>
    </source>
</evidence>
<dbReference type="GO" id="GO:0005886">
    <property type="term" value="C:plasma membrane"/>
    <property type="evidence" value="ECO:0007669"/>
    <property type="project" value="UniProtKB-SubCell"/>
</dbReference>
<evidence type="ECO:0000256" key="4">
    <source>
        <dbReference type="ARBA" id="ARBA00022692"/>
    </source>
</evidence>
<keyword evidence="3" id="KW-1003">Cell membrane</keyword>
<evidence type="ECO:0000256" key="5">
    <source>
        <dbReference type="ARBA" id="ARBA00022989"/>
    </source>
</evidence>
<dbReference type="PANTHER" id="PTHR23517:SF10">
    <property type="entry name" value="MAJOR FACILITATOR SUPERFAMILY (MFS) PROFILE DOMAIN-CONTAINING PROTEIN"/>
    <property type="match status" value="1"/>
</dbReference>
<sequence>MDYFHPLVWQLLGGTTFARTASFMTIPFLALYLQNDLHASPIMIGLAVGISQLTATFGGFFGGFFTDRFGRKKIIIISMFCWSIVF</sequence>
<dbReference type="PROSITE" id="PS50850">
    <property type="entry name" value="MFS"/>
    <property type="match status" value="1"/>
</dbReference>
<dbReference type="Proteomes" id="UP000222054">
    <property type="component" value="Unassembled WGS sequence"/>
</dbReference>
<comment type="subcellular location">
    <subcellularLocation>
        <location evidence="1">Cell membrane</location>
        <topology evidence="1">Multi-pass membrane protein</topology>
    </subcellularLocation>
</comment>
<dbReference type="Gene3D" id="1.20.1250.20">
    <property type="entry name" value="MFS general substrate transporter like domains"/>
    <property type="match status" value="1"/>
</dbReference>
<evidence type="ECO:0000313" key="10">
    <source>
        <dbReference type="Proteomes" id="UP000222054"/>
    </source>
</evidence>
<name>A0A2B9DGY9_BACCE</name>
<proteinExistence type="predicted"/>
<evidence type="ECO:0000256" key="7">
    <source>
        <dbReference type="SAM" id="Phobius"/>
    </source>
</evidence>
<feature type="non-terminal residue" evidence="9">
    <location>
        <position position="86"/>
    </location>
</feature>
<comment type="caution">
    <text evidence="9">The sequence shown here is derived from an EMBL/GenBank/DDBJ whole genome shotgun (WGS) entry which is preliminary data.</text>
</comment>
<evidence type="ECO:0000256" key="2">
    <source>
        <dbReference type="ARBA" id="ARBA00022448"/>
    </source>
</evidence>
<dbReference type="GO" id="GO:0022857">
    <property type="term" value="F:transmembrane transporter activity"/>
    <property type="evidence" value="ECO:0007669"/>
    <property type="project" value="InterPro"/>
</dbReference>
<reference evidence="9 10" key="1">
    <citation type="submission" date="2017-09" db="EMBL/GenBank/DDBJ databases">
        <title>Large-scale bioinformatics analysis of Bacillus genomes uncovers conserved roles of natural products in bacterial physiology.</title>
        <authorList>
            <consortium name="Agbiome Team Llc"/>
            <person name="Bleich R.M."/>
            <person name="Grubbs K.J."/>
            <person name="Santa Maria K.C."/>
            <person name="Allen S.E."/>
            <person name="Farag S."/>
            <person name="Shank E.A."/>
            <person name="Bowers A."/>
        </authorList>
    </citation>
    <scope>NUCLEOTIDE SEQUENCE [LARGE SCALE GENOMIC DNA]</scope>
    <source>
        <strain evidence="9 10">AFS053130</strain>
    </source>
</reference>
<dbReference type="RefSeq" id="WP_142344924.1">
    <property type="nucleotide sequence ID" value="NZ_NUHO01000306.1"/>
</dbReference>
<gene>
    <name evidence="9" type="ORF">CN958_33090</name>
</gene>
<organism evidence="9 10">
    <name type="scientific">Bacillus cereus</name>
    <dbReference type="NCBI Taxonomy" id="1396"/>
    <lineage>
        <taxon>Bacteria</taxon>
        <taxon>Bacillati</taxon>
        <taxon>Bacillota</taxon>
        <taxon>Bacilli</taxon>
        <taxon>Bacillales</taxon>
        <taxon>Bacillaceae</taxon>
        <taxon>Bacillus</taxon>
        <taxon>Bacillus cereus group</taxon>
    </lineage>
</organism>
<feature type="transmembrane region" description="Helical" evidence="7">
    <location>
        <begin position="7"/>
        <end position="30"/>
    </location>
</feature>